<name>A0A9E6ZL41_9FLAO</name>
<evidence type="ECO:0000259" key="1">
    <source>
        <dbReference type="PROSITE" id="PS51704"/>
    </source>
</evidence>
<reference evidence="2" key="1">
    <citation type="submission" date="2022-03" db="EMBL/GenBank/DDBJ databases">
        <title>Description of Abyssus ytuae gen. nov., sp. nov., a novel member of the family Flavobacteriaceae isolated from the sediment of Mariana Trench.</title>
        <authorList>
            <person name="Zhang J."/>
            <person name="Xu X."/>
        </authorList>
    </citation>
    <scope>NUCLEOTIDE SEQUENCE</scope>
    <source>
        <strain evidence="2">MT3330</strain>
    </source>
</reference>
<accession>A0A9E6ZL41</accession>
<feature type="domain" description="GP-PDE" evidence="1">
    <location>
        <begin position="30"/>
        <end position="260"/>
    </location>
</feature>
<dbReference type="EMBL" id="CP094358">
    <property type="protein sequence ID" value="UOB16110.1"/>
    <property type="molecule type" value="Genomic_DNA"/>
</dbReference>
<gene>
    <name evidence="2" type="ORF">MQE35_10205</name>
</gene>
<evidence type="ECO:0000313" key="3">
    <source>
        <dbReference type="Proteomes" id="UP000831290"/>
    </source>
</evidence>
<keyword evidence="3" id="KW-1185">Reference proteome</keyword>
<dbReference type="Pfam" id="PF03009">
    <property type="entry name" value="GDPD"/>
    <property type="match status" value="1"/>
</dbReference>
<dbReference type="RefSeq" id="WP_255841267.1">
    <property type="nucleotide sequence ID" value="NZ_CP094358.1"/>
</dbReference>
<dbReference type="InterPro" id="IPR030395">
    <property type="entry name" value="GP_PDE_dom"/>
</dbReference>
<dbReference type="PANTHER" id="PTHR46211">
    <property type="entry name" value="GLYCEROPHOSPHORYL DIESTER PHOSPHODIESTERASE"/>
    <property type="match status" value="1"/>
</dbReference>
<organism evidence="2 3">
    <name type="scientific">Abyssalbus ytuae</name>
    <dbReference type="NCBI Taxonomy" id="2926907"/>
    <lineage>
        <taxon>Bacteria</taxon>
        <taxon>Pseudomonadati</taxon>
        <taxon>Bacteroidota</taxon>
        <taxon>Flavobacteriia</taxon>
        <taxon>Flavobacteriales</taxon>
        <taxon>Flavobacteriaceae</taxon>
        <taxon>Abyssalbus</taxon>
    </lineage>
</organism>
<dbReference type="GO" id="GO:0008081">
    <property type="term" value="F:phosphoric diester hydrolase activity"/>
    <property type="evidence" value="ECO:0007669"/>
    <property type="project" value="InterPro"/>
</dbReference>
<dbReference type="InterPro" id="IPR017946">
    <property type="entry name" value="PLC-like_Pdiesterase_TIM-brl"/>
</dbReference>
<dbReference type="PANTHER" id="PTHR46211:SF1">
    <property type="entry name" value="GLYCEROPHOSPHODIESTER PHOSPHODIESTERASE, CYTOPLASMIC"/>
    <property type="match status" value="1"/>
</dbReference>
<sequence>MYFLIIIFNIITLNSCNNLTAGKKNEFANNVVVAHRGAWRAKQFPENSIASLSHAIQLNCTGSEFDVRMTSDSILVVFHDPDYHGLLIEETTYDELSKFKLSNGENLPTLKEYLLTGLNNNTSTGLVCEIKPPGNKKRGLYIAKKVIELVNELEAQSIILSYISFDYEVLKKIHEIAPLAKTQYLNGTKSPDELKKDGISGLDYHIGVFKKHPEWIKSAKKNGMTLNAWTVNSPENIDWLLDNNFDFITTNEPELLFEKIKKRLD</sequence>
<protein>
    <submittedName>
        <fullName evidence="2">Glycerophosphodiester phosphodiesterase</fullName>
    </submittedName>
</protein>
<dbReference type="KEGG" id="fbm:MQE35_10205"/>
<dbReference type="Proteomes" id="UP000831290">
    <property type="component" value="Chromosome"/>
</dbReference>
<dbReference type="PROSITE" id="PS51704">
    <property type="entry name" value="GP_PDE"/>
    <property type="match status" value="1"/>
</dbReference>
<evidence type="ECO:0000313" key="2">
    <source>
        <dbReference type="EMBL" id="UOB16110.1"/>
    </source>
</evidence>
<proteinExistence type="predicted"/>
<dbReference type="AlphaFoldDB" id="A0A9E6ZL41"/>
<dbReference type="GO" id="GO:0006629">
    <property type="term" value="P:lipid metabolic process"/>
    <property type="evidence" value="ECO:0007669"/>
    <property type="project" value="InterPro"/>
</dbReference>
<dbReference type="Gene3D" id="3.20.20.190">
    <property type="entry name" value="Phosphatidylinositol (PI) phosphodiesterase"/>
    <property type="match status" value="1"/>
</dbReference>
<dbReference type="SUPFAM" id="SSF51695">
    <property type="entry name" value="PLC-like phosphodiesterases"/>
    <property type="match status" value="1"/>
</dbReference>